<sequence length="863" mass="90117">MQPSEERVAAAEALHARANDCSDRGRPEEARALLSEALLLFGEPEDPGDVPDQDVARAPGAARVTARILISLAAQGDELAPDESLSERRLARALALAMSSGSHDVALTVHGQRGLRALRAGDAERALVHLDAGVALLEHATPRDAGILLLNRGTLHLDRGALDAAVDDLAQCAQGAEAVGDAMLVFKARHNLGYAEFLAGRLPEALDAMQNAAEHLLPVLGEDLSTMPIALLDRAQVLFEVGLLTEADALLEQAAQSFEGRGLTQDLGEVEVLRARCARLLGRLADARALARAARERFGERGSATWVERARLVELRARLDLAADDDEGRAELRAVRDAALELAGPADGRQQARVAALVVGAEAHARLGEDAQARDLVARAARSRWGGAIDVRTSIAVVRARCAFAAGDLAAGVRAVVAGQRALAEHRARFGSVEALVASGVFGERLAELDIAAAASTGDAHRVLDAAERARTLLAGLTSVRLAPGAERLAVELRRASEELRLAEPVADHAQVSRLHARTIELREQLRAEGWRTTGAGEIPAATRAADVVRALQHGAESLVEIVVVDDTLLATVVDEAGARLVTLAEAAPVIEASHRLRADLRVLARPGLPTAMRTVVEASVARQARRIDELLVMPLDVPGPLHVVGPAWCVTVPWAVLPSRRGVPTSAGPRVDLTGPGPGRPWGDGVVVVAGPDLVDGEREAAEVAERWPGAELLVGRDATCGAVTEALRSADIVHLAAHGVHVADNPLFSSVRLVDGPLLAHEIASAPVTARTVVLAACEVGAATERAGGLPLGLASVLLGLGARHVVASVALVGDGEARSTMTRLHEELVAPGAGVVPALARATAASQLSPFVALTTSIGN</sequence>
<dbReference type="SUPFAM" id="SSF48452">
    <property type="entry name" value="TPR-like"/>
    <property type="match status" value="1"/>
</dbReference>
<dbReference type="EMBL" id="JACZDF010000002">
    <property type="protein sequence ID" value="MBD9698774.1"/>
    <property type="molecule type" value="Genomic_DNA"/>
</dbReference>
<dbReference type="InterPro" id="IPR011990">
    <property type="entry name" value="TPR-like_helical_dom_sf"/>
</dbReference>
<dbReference type="Gene3D" id="1.25.40.10">
    <property type="entry name" value="Tetratricopeptide repeat domain"/>
    <property type="match status" value="2"/>
</dbReference>
<feature type="domain" description="CHAT" evidence="1">
    <location>
        <begin position="695"/>
        <end position="846"/>
    </location>
</feature>
<evidence type="ECO:0000313" key="2">
    <source>
        <dbReference type="EMBL" id="MBD9698774.1"/>
    </source>
</evidence>
<proteinExistence type="predicted"/>
<name>A0ABR9DPD5_9MICO</name>
<dbReference type="Pfam" id="PF12770">
    <property type="entry name" value="CHAT"/>
    <property type="match status" value="1"/>
</dbReference>
<accession>A0ABR9DPD5</accession>
<keyword evidence="3" id="KW-1185">Reference proteome</keyword>
<comment type="caution">
    <text evidence="2">The sequence shown here is derived from an EMBL/GenBank/DDBJ whole genome shotgun (WGS) entry which is preliminary data.</text>
</comment>
<protein>
    <submittedName>
        <fullName evidence="2">CHAT domain-containing protein</fullName>
    </submittedName>
</protein>
<reference evidence="2 3" key="1">
    <citation type="submission" date="2020-09" db="EMBL/GenBank/DDBJ databases">
        <title>Flavimobilis rhizosphaerae sp. nov., isolated from rhizosphere soil of Spartina alterniflora.</title>
        <authorList>
            <person name="Hanqin C."/>
        </authorList>
    </citation>
    <scope>NUCLEOTIDE SEQUENCE [LARGE SCALE GENOMIC DNA]</scope>
    <source>
        <strain evidence="2 3">GY 10621</strain>
    </source>
</reference>
<evidence type="ECO:0000313" key="3">
    <source>
        <dbReference type="Proteomes" id="UP000642107"/>
    </source>
</evidence>
<evidence type="ECO:0000259" key="1">
    <source>
        <dbReference type="Pfam" id="PF12770"/>
    </source>
</evidence>
<gene>
    <name evidence="2" type="ORF">IGS67_04600</name>
</gene>
<dbReference type="RefSeq" id="WP_192278350.1">
    <property type="nucleotide sequence ID" value="NZ_JACZDF010000002.1"/>
</dbReference>
<dbReference type="InterPro" id="IPR024983">
    <property type="entry name" value="CHAT_dom"/>
</dbReference>
<organism evidence="2 3">
    <name type="scientific">Flavimobilis rhizosphaerae</name>
    <dbReference type="NCBI Taxonomy" id="2775421"/>
    <lineage>
        <taxon>Bacteria</taxon>
        <taxon>Bacillati</taxon>
        <taxon>Actinomycetota</taxon>
        <taxon>Actinomycetes</taxon>
        <taxon>Micrococcales</taxon>
        <taxon>Jonesiaceae</taxon>
        <taxon>Flavimobilis</taxon>
    </lineage>
</organism>
<dbReference type="Proteomes" id="UP000642107">
    <property type="component" value="Unassembled WGS sequence"/>
</dbReference>